<dbReference type="InterPro" id="IPR038135">
    <property type="entry name" value="Methylthiotransferase_N_sf"/>
</dbReference>
<dbReference type="SMART" id="SM00729">
    <property type="entry name" value="Elp3"/>
    <property type="match status" value="1"/>
</dbReference>
<keyword evidence="5" id="KW-0963">Cytoplasm</keyword>
<accession>A0A1M6JXC5</accession>
<comment type="catalytic activity">
    <reaction evidence="13">
        <text>N(6)-L-threonylcarbamoyladenosine(37) in tRNA + (sulfur carrier)-SH + AH2 + 2 S-adenosyl-L-methionine = 2-methylsulfanyl-N(6)-L-threonylcarbamoyladenosine(37) in tRNA + (sulfur carrier)-H + 5'-deoxyadenosine + L-methionine + A + S-adenosyl-L-homocysteine + 2 H(+)</text>
        <dbReference type="Rhea" id="RHEA:37075"/>
        <dbReference type="Rhea" id="RHEA-COMP:10163"/>
        <dbReference type="Rhea" id="RHEA-COMP:11092"/>
        <dbReference type="Rhea" id="RHEA-COMP:14737"/>
        <dbReference type="Rhea" id="RHEA-COMP:14739"/>
        <dbReference type="ChEBI" id="CHEBI:13193"/>
        <dbReference type="ChEBI" id="CHEBI:15378"/>
        <dbReference type="ChEBI" id="CHEBI:17319"/>
        <dbReference type="ChEBI" id="CHEBI:17499"/>
        <dbReference type="ChEBI" id="CHEBI:29917"/>
        <dbReference type="ChEBI" id="CHEBI:57844"/>
        <dbReference type="ChEBI" id="CHEBI:57856"/>
        <dbReference type="ChEBI" id="CHEBI:59789"/>
        <dbReference type="ChEBI" id="CHEBI:64428"/>
        <dbReference type="ChEBI" id="CHEBI:74418"/>
        <dbReference type="ChEBI" id="CHEBI:74420"/>
        <dbReference type="EC" id="2.8.4.5"/>
    </reaction>
</comment>
<dbReference type="STRING" id="1830138.SAMN05443507_10181"/>
<evidence type="ECO:0000256" key="7">
    <source>
        <dbReference type="ARBA" id="ARBA00022691"/>
    </source>
</evidence>
<comment type="similarity">
    <text evidence="14">Belongs to the methylthiotransferase family. MtaB subfamily.</text>
</comment>
<keyword evidence="4" id="KW-0004">4Fe-4S</keyword>
<dbReference type="InterPro" id="IPR023404">
    <property type="entry name" value="rSAM_horseshoe"/>
</dbReference>
<dbReference type="Gene3D" id="3.80.30.20">
    <property type="entry name" value="tm_1862 like domain"/>
    <property type="match status" value="1"/>
</dbReference>
<organism evidence="18 19">
    <name type="scientific">Alicyclobacillus tolerans</name>
    <dbReference type="NCBI Taxonomy" id="90970"/>
    <lineage>
        <taxon>Bacteria</taxon>
        <taxon>Bacillati</taxon>
        <taxon>Bacillota</taxon>
        <taxon>Bacilli</taxon>
        <taxon>Bacillales</taxon>
        <taxon>Alicyclobacillaceae</taxon>
        <taxon>Alicyclobacillus</taxon>
    </lineage>
</organism>
<evidence type="ECO:0000256" key="4">
    <source>
        <dbReference type="ARBA" id="ARBA00022485"/>
    </source>
</evidence>
<dbReference type="InterPro" id="IPR006467">
    <property type="entry name" value="MiaB-like_bact"/>
</dbReference>
<dbReference type="RefSeq" id="WP_072872596.1">
    <property type="nucleotide sequence ID" value="NZ_FRAF01000001.1"/>
</dbReference>
<dbReference type="PANTHER" id="PTHR11918:SF45">
    <property type="entry name" value="THREONYLCARBAMOYLADENOSINE TRNA METHYLTHIOTRANSFERASE"/>
    <property type="match status" value="1"/>
</dbReference>
<evidence type="ECO:0000256" key="13">
    <source>
        <dbReference type="ARBA" id="ARBA00051661"/>
    </source>
</evidence>
<feature type="domain" description="Radical SAM core" evidence="17">
    <location>
        <begin position="139"/>
        <end position="368"/>
    </location>
</feature>
<evidence type="ECO:0000256" key="15">
    <source>
        <dbReference type="ARBA" id="ARBA00069898"/>
    </source>
</evidence>
<dbReference type="SUPFAM" id="SSF102114">
    <property type="entry name" value="Radical SAM enzymes"/>
    <property type="match status" value="1"/>
</dbReference>
<gene>
    <name evidence="18" type="ORF">SAMN05443507_10181</name>
</gene>
<dbReference type="PROSITE" id="PS51449">
    <property type="entry name" value="MTTASE_N"/>
    <property type="match status" value="1"/>
</dbReference>
<dbReference type="InterPro" id="IPR058240">
    <property type="entry name" value="rSAM_sf"/>
</dbReference>
<dbReference type="PROSITE" id="PS51918">
    <property type="entry name" value="RADICAL_SAM"/>
    <property type="match status" value="1"/>
</dbReference>
<dbReference type="PANTHER" id="PTHR11918">
    <property type="entry name" value="RADICAL SAM PROTEINS"/>
    <property type="match status" value="1"/>
</dbReference>
<dbReference type="NCBIfam" id="TIGR00089">
    <property type="entry name" value="MiaB/RimO family radical SAM methylthiotransferase"/>
    <property type="match status" value="1"/>
</dbReference>
<evidence type="ECO:0000313" key="18">
    <source>
        <dbReference type="EMBL" id="SHJ51356.1"/>
    </source>
</evidence>
<evidence type="ECO:0000256" key="5">
    <source>
        <dbReference type="ARBA" id="ARBA00022490"/>
    </source>
</evidence>
<comment type="cofactor">
    <cofactor evidence="1">
        <name>[4Fe-4S] cluster</name>
        <dbReference type="ChEBI" id="CHEBI:49883"/>
    </cofactor>
</comment>
<dbReference type="InterPro" id="IPR007197">
    <property type="entry name" value="rSAM"/>
</dbReference>
<dbReference type="GO" id="GO:0046872">
    <property type="term" value="F:metal ion binding"/>
    <property type="evidence" value="ECO:0007669"/>
    <property type="project" value="UniProtKB-KW"/>
</dbReference>
<proteinExistence type="inferred from homology"/>
<dbReference type="SFLD" id="SFLDF00295">
    <property type="entry name" value="threonylcarbamoyladenosine_tRN"/>
    <property type="match status" value="1"/>
</dbReference>
<dbReference type="Pfam" id="PF04055">
    <property type="entry name" value="Radical_SAM"/>
    <property type="match status" value="1"/>
</dbReference>
<dbReference type="InterPro" id="IPR005839">
    <property type="entry name" value="Methylthiotransferase"/>
</dbReference>
<evidence type="ECO:0000256" key="2">
    <source>
        <dbReference type="ARBA" id="ARBA00002399"/>
    </source>
</evidence>
<protein>
    <recommendedName>
        <fullName evidence="15">Threonylcarbamoyladenosine tRNA methylthiotransferase MtaB</fullName>
        <ecNumber evidence="3">2.8.4.5</ecNumber>
    </recommendedName>
    <alternativeName>
        <fullName evidence="12">tRNA-t(6)A37 methylthiotransferase</fullName>
    </alternativeName>
</protein>
<evidence type="ECO:0000256" key="8">
    <source>
        <dbReference type="ARBA" id="ARBA00022694"/>
    </source>
</evidence>
<dbReference type="SFLD" id="SFLDS00029">
    <property type="entry name" value="Radical_SAM"/>
    <property type="match status" value="1"/>
</dbReference>
<sequence>MTTVAFHTLGCKVNFYDTEGIWHRFQQAGYQQVPFTEPADVYVINTCTVTHLGDRKSRQAIRRAVRTNPDALVVVTGCYAQMAAKEIAQIHGVDLVVGNDRKMSIVDLVEQVRAGDQPLIDVGNILKSKEFEEMDVPFFHDRTRANLKIQDGCNHFCTFCIIPHARGLIRSRQPESVLAQARKLARAGYREIVLTGIHTGGYGEDLDNYRLADLLRDLECEEDLYRLRISSIEASEIDDALIEVLQSSKKICNHLHIPLQSASDTVLKRMNRHYRMAEYLEKLGHLRTALPDLAVTTDIIVGFPGETDEEFQETVDFLTHQSFAQIHVFPYSQRKGTPAAKFAQQVNEDVKEERVQRLIQLSRELTQKYAQGLLGDSFEVIPEEPWLESGLNEKELTRKEDGPMLVGHAANYLRMAFTVPEGIRAESLIGEVCRVRLSEARSDIQMGQFEAQVTFAALDSDEEGSCSA</sequence>
<evidence type="ECO:0000256" key="6">
    <source>
        <dbReference type="ARBA" id="ARBA00022679"/>
    </source>
</evidence>
<dbReference type="InterPro" id="IPR013848">
    <property type="entry name" value="Methylthiotransferase_N"/>
</dbReference>
<dbReference type="InterPro" id="IPR034557">
    <property type="entry name" value="ThrcA_tRNA_MEthiotransferase"/>
</dbReference>
<evidence type="ECO:0000256" key="10">
    <source>
        <dbReference type="ARBA" id="ARBA00023004"/>
    </source>
</evidence>
<keyword evidence="9" id="KW-0479">Metal-binding</keyword>
<dbReference type="SFLD" id="SFLDG01061">
    <property type="entry name" value="methylthiotransferase"/>
    <property type="match status" value="1"/>
</dbReference>
<feature type="domain" description="MTTase N-terminal" evidence="16">
    <location>
        <begin position="2"/>
        <end position="114"/>
    </location>
</feature>
<dbReference type="Pfam" id="PF00919">
    <property type="entry name" value="UPF0004"/>
    <property type="match status" value="1"/>
</dbReference>
<evidence type="ECO:0000256" key="1">
    <source>
        <dbReference type="ARBA" id="ARBA00001966"/>
    </source>
</evidence>
<keyword evidence="19" id="KW-1185">Reference proteome</keyword>
<evidence type="ECO:0000259" key="16">
    <source>
        <dbReference type="PROSITE" id="PS51449"/>
    </source>
</evidence>
<evidence type="ECO:0000256" key="14">
    <source>
        <dbReference type="ARBA" id="ARBA00061574"/>
    </source>
</evidence>
<dbReference type="Gene3D" id="3.40.50.12160">
    <property type="entry name" value="Methylthiotransferase, N-terminal domain"/>
    <property type="match status" value="1"/>
</dbReference>
<dbReference type="FunFam" id="3.80.30.20:FF:000001">
    <property type="entry name" value="tRNA-2-methylthio-N(6)-dimethylallyladenosine synthase 2"/>
    <property type="match status" value="1"/>
</dbReference>
<keyword evidence="11" id="KW-0411">Iron-sulfur</keyword>
<dbReference type="AlphaFoldDB" id="A0A1M6JXC5"/>
<evidence type="ECO:0000256" key="12">
    <source>
        <dbReference type="ARBA" id="ARBA00031213"/>
    </source>
</evidence>
<keyword evidence="8" id="KW-0819">tRNA processing</keyword>
<dbReference type="OrthoDB" id="9805215at2"/>
<evidence type="ECO:0000313" key="19">
    <source>
        <dbReference type="Proteomes" id="UP000184016"/>
    </source>
</evidence>
<dbReference type="Proteomes" id="UP000184016">
    <property type="component" value="Unassembled WGS sequence"/>
</dbReference>
<dbReference type="FunFam" id="3.40.50.12160:FF:000004">
    <property type="entry name" value="Threonylcarbamoyladenosine tRNA methylthiotransferase MtaB"/>
    <property type="match status" value="1"/>
</dbReference>
<dbReference type="CDD" id="cd01335">
    <property type="entry name" value="Radical_SAM"/>
    <property type="match status" value="1"/>
</dbReference>
<dbReference type="GO" id="GO:0051539">
    <property type="term" value="F:4 iron, 4 sulfur cluster binding"/>
    <property type="evidence" value="ECO:0007669"/>
    <property type="project" value="UniProtKB-KW"/>
</dbReference>
<dbReference type="PROSITE" id="PS01278">
    <property type="entry name" value="MTTASE_RADICAL"/>
    <property type="match status" value="1"/>
</dbReference>
<dbReference type="InterPro" id="IPR020612">
    <property type="entry name" value="Methylthiotransferase_CS"/>
</dbReference>
<dbReference type="EC" id="2.8.4.5" evidence="3"/>
<dbReference type="NCBIfam" id="TIGR01579">
    <property type="entry name" value="MiaB-like-C"/>
    <property type="match status" value="1"/>
</dbReference>
<name>A0A1M6JXC5_9BACL</name>
<keyword evidence="7" id="KW-0949">S-adenosyl-L-methionine</keyword>
<dbReference type="SFLD" id="SFLDG01082">
    <property type="entry name" value="B12-binding_domain_containing"/>
    <property type="match status" value="1"/>
</dbReference>
<dbReference type="InterPro" id="IPR006638">
    <property type="entry name" value="Elp3/MiaA/NifB-like_rSAM"/>
</dbReference>
<keyword evidence="10" id="KW-0408">Iron</keyword>
<evidence type="ECO:0000259" key="17">
    <source>
        <dbReference type="PROSITE" id="PS51918"/>
    </source>
</evidence>
<dbReference type="GO" id="GO:0035598">
    <property type="term" value="F:tRNA (N(6)-L-threonylcarbamoyladenosine(37)-C(2))-methylthiotransferase activity"/>
    <property type="evidence" value="ECO:0007669"/>
    <property type="project" value="UniProtKB-EC"/>
</dbReference>
<evidence type="ECO:0000256" key="3">
    <source>
        <dbReference type="ARBA" id="ARBA00013273"/>
    </source>
</evidence>
<comment type="function">
    <text evidence="2">Catalyzes the methylthiolation of N6-threonylcarbamoyladenosine (t(6)A), leading to the formation of 2-methylthio-N6-threonylcarbamoyladenosine (ms(2)t(6)A) at position 37 in tRNAs that read codons beginning with adenine.</text>
</comment>
<keyword evidence="6 18" id="KW-0808">Transferase</keyword>
<reference evidence="19" key="1">
    <citation type="submission" date="2016-11" db="EMBL/GenBank/DDBJ databases">
        <authorList>
            <person name="Varghese N."/>
            <person name="Submissions S."/>
        </authorList>
    </citation>
    <scope>NUCLEOTIDE SEQUENCE [LARGE SCALE GENOMIC DNA]</scope>
    <source>
        <strain evidence="19">USBA-503</strain>
    </source>
</reference>
<evidence type="ECO:0000256" key="9">
    <source>
        <dbReference type="ARBA" id="ARBA00022723"/>
    </source>
</evidence>
<dbReference type="EMBL" id="FRAF01000001">
    <property type="protein sequence ID" value="SHJ51356.1"/>
    <property type="molecule type" value="Genomic_DNA"/>
</dbReference>
<evidence type="ECO:0000256" key="11">
    <source>
        <dbReference type="ARBA" id="ARBA00023014"/>
    </source>
</evidence>